<evidence type="ECO:0000256" key="4">
    <source>
        <dbReference type="SAM" id="SignalP"/>
    </source>
</evidence>
<organism evidence="6 7">
    <name type="scientific">Candidatus Accumulibacter affinis</name>
    <dbReference type="NCBI Taxonomy" id="2954384"/>
    <lineage>
        <taxon>Bacteria</taxon>
        <taxon>Pseudomonadati</taxon>
        <taxon>Pseudomonadota</taxon>
        <taxon>Betaproteobacteria</taxon>
        <taxon>Candidatus Accumulibacter</taxon>
    </lineage>
</organism>
<dbReference type="Gene3D" id="3.40.190.10">
    <property type="entry name" value="Periplasmic binding protein-like II"/>
    <property type="match status" value="2"/>
</dbReference>
<evidence type="ECO:0000259" key="5">
    <source>
        <dbReference type="SMART" id="SM00062"/>
    </source>
</evidence>
<proteinExistence type="inferred from homology"/>
<evidence type="ECO:0000313" key="7">
    <source>
        <dbReference type="Proteomes" id="UP000706151"/>
    </source>
</evidence>
<name>A0A935T7S8_9PROT</name>
<protein>
    <submittedName>
        <fullName evidence="6">Amino acid ABC transporter substrate-binding protein</fullName>
    </submittedName>
</protein>
<dbReference type="Pfam" id="PF00497">
    <property type="entry name" value="SBP_bac_3"/>
    <property type="match status" value="1"/>
</dbReference>
<dbReference type="GO" id="GO:0005576">
    <property type="term" value="C:extracellular region"/>
    <property type="evidence" value="ECO:0007669"/>
    <property type="project" value="TreeGrafter"/>
</dbReference>
<accession>A0A935T7S8</accession>
<dbReference type="EMBL" id="JADJOT010000001">
    <property type="protein sequence ID" value="MBK7952548.1"/>
    <property type="molecule type" value="Genomic_DNA"/>
</dbReference>
<dbReference type="GO" id="GO:0006865">
    <property type="term" value="P:amino acid transport"/>
    <property type="evidence" value="ECO:0007669"/>
    <property type="project" value="TreeGrafter"/>
</dbReference>
<evidence type="ECO:0000256" key="1">
    <source>
        <dbReference type="ARBA" id="ARBA00010333"/>
    </source>
</evidence>
<dbReference type="PANTHER" id="PTHR30085">
    <property type="entry name" value="AMINO ACID ABC TRANSPORTER PERMEASE"/>
    <property type="match status" value="1"/>
</dbReference>
<evidence type="ECO:0000256" key="2">
    <source>
        <dbReference type="ARBA" id="ARBA00022448"/>
    </source>
</evidence>
<dbReference type="PANTHER" id="PTHR30085:SF2">
    <property type="entry name" value="GLUTAMATE_ASPARTATE IMPORT SOLUTE-BINDING PROTEIN"/>
    <property type="match status" value="1"/>
</dbReference>
<dbReference type="InterPro" id="IPR001638">
    <property type="entry name" value="Solute-binding_3/MltF_N"/>
</dbReference>
<dbReference type="Proteomes" id="UP000706151">
    <property type="component" value="Unassembled WGS sequence"/>
</dbReference>
<comment type="caution">
    <text evidence="6">The sequence shown here is derived from an EMBL/GenBank/DDBJ whole genome shotgun (WGS) entry which is preliminary data.</text>
</comment>
<sequence>MRCTLFRNAAACMLLCLAISATAQEGKRVIPIQYSGTLKQIKDSDVIRIGYRENSPPFAFLDAKGKPVGYSLDICDAVIEEIAAELEKEIRVAYRPVTPENRLDRVTSGEIDLECGSTTNTFDRRKRVAFSPTIFVTGIKLLVPRNSRARSLRDLQGKTIVLTRGTVHAELMPGIADRQKLGISFVTGGDHNESFSILTAGKADAFANDDVQLYGMLAETKSTGQYRVVGDFLTYADYALSFRKDDPDFAEIVERAFATRLFGSRAIMAIYDKWFMRPLPHGERLKLPMSPHLEQLFGVQGVRGD</sequence>
<feature type="chain" id="PRO_5037666165" evidence="4">
    <location>
        <begin position="24"/>
        <end position="305"/>
    </location>
</feature>
<evidence type="ECO:0000313" key="6">
    <source>
        <dbReference type="EMBL" id="MBK7952548.1"/>
    </source>
</evidence>
<dbReference type="AlphaFoldDB" id="A0A935T7S8"/>
<evidence type="ECO:0000256" key="3">
    <source>
        <dbReference type="ARBA" id="ARBA00022729"/>
    </source>
</evidence>
<keyword evidence="2" id="KW-0813">Transport</keyword>
<comment type="similarity">
    <text evidence="1">Belongs to the bacterial solute-binding protein 3 family.</text>
</comment>
<dbReference type="CDD" id="cd13688">
    <property type="entry name" value="PBP2_GltI_DEBP"/>
    <property type="match status" value="1"/>
</dbReference>
<gene>
    <name evidence="6" type="ORF">IPK02_00410</name>
</gene>
<dbReference type="SUPFAM" id="SSF53850">
    <property type="entry name" value="Periplasmic binding protein-like II"/>
    <property type="match status" value="1"/>
</dbReference>
<feature type="signal peptide" evidence="4">
    <location>
        <begin position="1"/>
        <end position="23"/>
    </location>
</feature>
<keyword evidence="3 4" id="KW-0732">Signal</keyword>
<dbReference type="GO" id="GO:0030288">
    <property type="term" value="C:outer membrane-bounded periplasmic space"/>
    <property type="evidence" value="ECO:0007669"/>
    <property type="project" value="TreeGrafter"/>
</dbReference>
<dbReference type="SMART" id="SM00062">
    <property type="entry name" value="PBPb"/>
    <property type="match status" value="1"/>
</dbReference>
<dbReference type="InterPro" id="IPR051455">
    <property type="entry name" value="Bact_solute-bind_prot3"/>
</dbReference>
<reference evidence="6 7" key="1">
    <citation type="submission" date="2020-10" db="EMBL/GenBank/DDBJ databases">
        <title>Connecting structure to function with the recovery of over 1000 high-quality activated sludge metagenome-assembled genomes encoding full-length rRNA genes using long-read sequencing.</title>
        <authorList>
            <person name="Singleton C.M."/>
            <person name="Petriglieri F."/>
            <person name="Kristensen J.M."/>
            <person name="Kirkegaard R.H."/>
            <person name="Michaelsen T.Y."/>
            <person name="Andersen M.H."/>
            <person name="Karst S.M."/>
            <person name="Dueholm M.S."/>
            <person name="Nielsen P.H."/>
            <person name="Albertsen M."/>
        </authorList>
    </citation>
    <scope>NUCLEOTIDE SEQUENCE [LARGE SCALE GENOMIC DNA]</scope>
    <source>
        <strain evidence="6">Fred_18-Q3-R57-64_BAT3C.720</strain>
    </source>
</reference>
<feature type="domain" description="Solute-binding protein family 3/N-terminal" evidence="5">
    <location>
        <begin position="46"/>
        <end position="278"/>
    </location>
</feature>